<comment type="caution">
    <text evidence="1">The sequence shown here is derived from an EMBL/GenBank/DDBJ whole genome shotgun (WGS) entry which is preliminary data.</text>
</comment>
<organism evidence="1 2">
    <name type="scientific">Campylobacter pinnipediorum subsp. pinnipediorum</name>
    <dbReference type="NCBI Taxonomy" id="1660067"/>
    <lineage>
        <taxon>Bacteria</taxon>
        <taxon>Pseudomonadati</taxon>
        <taxon>Campylobacterota</taxon>
        <taxon>Epsilonproteobacteria</taxon>
        <taxon>Campylobacterales</taxon>
        <taxon>Campylobacteraceae</taxon>
        <taxon>Campylobacter</taxon>
    </lineage>
</organism>
<dbReference type="RefSeq" id="WP_078415586.1">
    <property type="nucleotide sequence ID" value="NZ_CP012546.1"/>
</dbReference>
<proteinExistence type="predicted"/>
<evidence type="ECO:0000313" key="2">
    <source>
        <dbReference type="Proteomes" id="UP000189728"/>
    </source>
</evidence>
<gene>
    <name evidence="1" type="ORF">BFG04_04680</name>
</gene>
<sequence length="66" mass="7340">MRDIGNKDGGTYANLATLLKSYKKSNDVVFLFGGNSIGPSITSSMDKGSSYNRYFKLYQARCLWCS</sequence>
<dbReference type="Proteomes" id="UP000189728">
    <property type="component" value="Unassembled WGS sequence"/>
</dbReference>
<protein>
    <submittedName>
        <fullName evidence="1">Uncharacterized protein</fullName>
    </submittedName>
</protein>
<reference evidence="1 2" key="1">
    <citation type="submission" date="2016-08" db="EMBL/GenBank/DDBJ databases">
        <title>Campylobacter species from sea mammals.</title>
        <authorList>
            <person name="Gilbert M.J."/>
            <person name="Byrne B.A."/>
            <person name="Zomer A.L."/>
            <person name="Wagenaar J.A."/>
        </authorList>
    </citation>
    <scope>NUCLEOTIDE SEQUENCE [LARGE SCALE GENOMIC DNA]</scope>
    <source>
        <strain evidence="1 2">1105248</strain>
    </source>
</reference>
<evidence type="ECO:0000313" key="1">
    <source>
        <dbReference type="EMBL" id="OPA76385.1"/>
    </source>
</evidence>
<dbReference type="AlphaFoldDB" id="A0AAX0L9H2"/>
<name>A0AAX0L9H2_9BACT</name>
<accession>A0AAX0L9H2</accession>
<dbReference type="EMBL" id="MCRK01000039">
    <property type="protein sequence ID" value="OPA76385.1"/>
    <property type="molecule type" value="Genomic_DNA"/>
</dbReference>